<reference evidence="6 7" key="1">
    <citation type="submission" date="2020-10" db="EMBL/GenBank/DDBJ databases">
        <authorList>
            <person name="Peeters C."/>
        </authorList>
    </citation>
    <scope>NUCLEOTIDE SEQUENCE [LARGE SCALE GENOMIC DNA]</scope>
    <source>
        <strain evidence="6 7">LMG 27952</strain>
    </source>
</reference>
<evidence type="ECO:0000313" key="6">
    <source>
        <dbReference type="EMBL" id="CAD6550697.1"/>
    </source>
</evidence>
<protein>
    <submittedName>
        <fullName evidence="6">HTH-type transcriptional regulator CynR</fullName>
    </submittedName>
</protein>
<dbReference type="SUPFAM" id="SSF53850">
    <property type="entry name" value="Periplasmic binding protein-like II"/>
    <property type="match status" value="1"/>
</dbReference>
<comment type="similarity">
    <text evidence="1">Belongs to the LysR transcriptional regulatory family.</text>
</comment>
<dbReference type="InterPro" id="IPR005119">
    <property type="entry name" value="LysR_subst-bd"/>
</dbReference>
<proteinExistence type="inferred from homology"/>
<dbReference type="Proteomes" id="UP000656319">
    <property type="component" value="Unassembled WGS sequence"/>
</dbReference>
<dbReference type="PROSITE" id="PS50931">
    <property type="entry name" value="HTH_LYSR"/>
    <property type="match status" value="1"/>
</dbReference>
<dbReference type="Gene3D" id="1.10.10.10">
    <property type="entry name" value="Winged helix-like DNA-binding domain superfamily/Winged helix DNA-binding domain"/>
    <property type="match status" value="1"/>
</dbReference>
<dbReference type="InterPro" id="IPR036390">
    <property type="entry name" value="WH_DNA-bd_sf"/>
</dbReference>
<keyword evidence="4" id="KW-0804">Transcription</keyword>
<dbReference type="InterPro" id="IPR036388">
    <property type="entry name" value="WH-like_DNA-bd_sf"/>
</dbReference>
<sequence length="302" mass="33662">MDMRALRYFVEVVRQNGFRRASATLHVTQPAISRAIGQLEEEFELNFLVREPRGVCLTPEGDVLYRRASLILQQADSLASELRDLRSMVSGTLRVGLPPMTGSTFFGDVITEFRRQYPGVQLQIIEYGSNQFAGALSDGHVEIAAAMLPIEGEGFLTQTFARERLALLCSRDHRLAARKKVTLRELSDETFVAFTSDFKVNNLIDRLCNQEGFEPSVSGRSSHLDLLVSMVTSGMGVALLPVTVCRGIRSSRLRVVTVIDPVISFDQALVRHRDTYLSRSARAWIEIASEVLGFHVDPVFVA</sequence>
<dbReference type="InterPro" id="IPR050950">
    <property type="entry name" value="HTH-type_LysR_regulators"/>
</dbReference>
<evidence type="ECO:0000259" key="5">
    <source>
        <dbReference type="PROSITE" id="PS50931"/>
    </source>
</evidence>
<evidence type="ECO:0000256" key="1">
    <source>
        <dbReference type="ARBA" id="ARBA00009437"/>
    </source>
</evidence>
<evidence type="ECO:0000256" key="2">
    <source>
        <dbReference type="ARBA" id="ARBA00023015"/>
    </source>
</evidence>
<dbReference type="RefSeq" id="WP_201698604.1">
    <property type="nucleotide sequence ID" value="NZ_CAJHCQ010000014.1"/>
</dbReference>
<evidence type="ECO:0000313" key="7">
    <source>
        <dbReference type="Proteomes" id="UP000656319"/>
    </source>
</evidence>
<feature type="domain" description="HTH lysR-type" evidence="5">
    <location>
        <begin position="1"/>
        <end position="58"/>
    </location>
</feature>
<name>A0ABM8NZH8_9BURK</name>
<gene>
    <name evidence="6" type="primary">cynR_5</name>
    <name evidence="6" type="ORF">LMG27952_05053</name>
</gene>
<evidence type="ECO:0000256" key="4">
    <source>
        <dbReference type="ARBA" id="ARBA00023163"/>
    </source>
</evidence>
<dbReference type="PRINTS" id="PR00039">
    <property type="entry name" value="HTHLYSR"/>
</dbReference>
<dbReference type="Pfam" id="PF03466">
    <property type="entry name" value="LysR_substrate"/>
    <property type="match status" value="1"/>
</dbReference>
<dbReference type="PANTHER" id="PTHR30419:SF8">
    <property type="entry name" value="NITROGEN ASSIMILATION TRANSCRIPTIONAL ACTIVATOR-RELATED"/>
    <property type="match status" value="1"/>
</dbReference>
<dbReference type="SUPFAM" id="SSF46785">
    <property type="entry name" value="Winged helix' DNA-binding domain"/>
    <property type="match status" value="1"/>
</dbReference>
<dbReference type="InterPro" id="IPR000847">
    <property type="entry name" value="LysR_HTH_N"/>
</dbReference>
<organism evidence="6 7">
    <name type="scientific">Paraburkholderia hiiakae</name>
    <dbReference type="NCBI Taxonomy" id="1081782"/>
    <lineage>
        <taxon>Bacteria</taxon>
        <taxon>Pseudomonadati</taxon>
        <taxon>Pseudomonadota</taxon>
        <taxon>Betaproteobacteria</taxon>
        <taxon>Burkholderiales</taxon>
        <taxon>Burkholderiaceae</taxon>
        <taxon>Paraburkholderia</taxon>
    </lineage>
</organism>
<keyword evidence="2" id="KW-0805">Transcription regulation</keyword>
<evidence type="ECO:0000256" key="3">
    <source>
        <dbReference type="ARBA" id="ARBA00023125"/>
    </source>
</evidence>
<keyword evidence="7" id="KW-1185">Reference proteome</keyword>
<dbReference type="EMBL" id="CAJHCQ010000014">
    <property type="protein sequence ID" value="CAD6550697.1"/>
    <property type="molecule type" value="Genomic_DNA"/>
</dbReference>
<comment type="caution">
    <text evidence="6">The sequence shown here is derived from an EMBL/GenBank/DDBJ whole genome shotgun (WGS) entry which is preliminary data.</text>
</comment>
<accession>A0ABM8NZH8</accession>
<dbReference type="Gene3D" id="3.40.190.290">
    <property type="match status" value="1"/>
</dbReference>
<dbReference type="Pfam" id="PF00126">
    <property type="entry name" value="HTH_1"/>
    <property type="match status" value="1"/>
</dbReference>
<keyword evidence="3" id="KW-0238">DNA-binding</keyword>
<dbReference type="PANTHER" id="PTHR30419">
    <property type="entry name" value="HTH-TYPE TRANSCRIPTIONAL REGULATOR YBHD"/>
    <property type="match status" value="1"/>
</dbReference>